<protein>
    <submittedName>
        <fullName evidence="1">Uncharacterized protein</fullName>
    </submittedName>
</protein>
<reference evidence="1 2" key="1">
    <citation type="submission" date="2020-05" db="EMBL/GenBank/DDBJ databases">
        <authorList>
            <person name="Campoy J."/>
            <person name="Schneeberger K."/>
            <person name="Spophaly S."/>
        </authorList>
    </citation>
    <scope>NUCLEOTIDE SEQUENCE [LARGE SCALE GENOMIC DNA]</scope>
    <source>
        <strain evidence="1">PruArmRojPasFocal</strain>
    </source>
</reference>
<organism evidence="1 2">
    <name type="scientific">Prunus armeniaca</name>
    <name type="common">Apricot</name>
    <name type="synonym">Armeniaca vulgaris</name>
    <dbReference type="NCBI Taxonomy" id="36596"/>
    <lineage>
        <taxon>Eukaryota</taxon>
        <taxon>Viridiplantae</taxon>
        <taxon>Streptophyta</taxon>
        <taxon>Embryophyta</taxon>
        <taxon>Tracheophyta</taxon>
        <taxon>Spermatophyta</taxon>
        <taxon>Magnoliopsida</taxon>
        <taxon>eudicotyledons</taxon>
        <taxon>Gunneridae</taxon>
        <taxon>Pentapetalae</taxon>
        <taxon>rosids</taxon>
        <taxon>fabids</taxon>
        <taxon>Rosales</taxon>
        <taxon>Rosaceae</taxon>
        <taxon>Amygdaloideae</taxon>
        <taxon>Amygdaleae</taxon>
        <taxon>Prunus</taxon>
    </lineage>
</organism>
<name>A0A6J5V8A5_PRUAR</name>
<sequence>MSLGVLAEILDPKEVIQEAYSPKHLTQRKNNQFMDLWDSSNPNGWYSVMHGAFVFRNVTRNFHELILQIIRNLKDFVIFLALNKSADHVHAIGQEIFMWSVACFVLAQRNGAGLEIGEVKVKRQCSVVSLVTIETQAVMPNGIGLGWFPFCLGLGFEQGIFTFGMGGTGWVDHGR</sequence>
<evidence type="ECO:0000313" key="2">
    <source>
        <dbReference type="Proteomes" id="UP000507222"/>
    </source>
</evidence>
<accession>A0A6J5V8A5</accession>
<proteinExistence type="predicted"/>
<dbReference type="AlphaFoldDB" id="A0A6J5V8A5"/>
<evidence type="ECO:0000313" key="1">
    <source>
        <dbReference type="EMBL" id="CAB4284431.1"/>
    </source>
</evidence>
<dbReference type="EMBL" id="CAEKDK010000006">
    <property type="protein sequence ID" value="CAB4284431.1"/>
    <property type="molecule type" value="Genomic_DNA"/>
</dbReference>
<gene>
    <name evidence="1" type="ORF">CURHAP_LOCUS39960</name>
</gene>
<dbReference type="Proteomes" id="UP000507222">
    <property type="component" value="Unassembled WGS sequence"/>
</dbReference>